<sequence>MTFPLMPAPRPAQFLKGALTLRATAAGAITVGNPGEDRWLIVVAAHFGYEDGSSAWAAPTVDGVAMTQLVQDYSNANNDNHRGAIFAKRIPTGATITLALPGWPTIDTLGVFTLTGVRDAINGLVLGASNTAAITSAVGAATVGYFITTQEGAITNVNEMTRLSGGPGAVVGYDEAMSASPLTYTVTNAGTLMFQRKISWPFNN</sequence>
<dbReference type="AlphaFoldDB" id="A0A8J7MSK1"/>
<evidence type="ECO:0000313" key="1">
    <source>
        <dbReference type="EMBL" id="MBL4929323.1"/>
    </source>
</evidence>
<keyword evidence="2" id="KW-1185">Reference proteome</keyword>
<dbReference type="Proteomes" id="UP000619033">
    <property type="component" value="Unassembled WGS sequence"/>
</dbReference>
<dbReference type="EMBL" id="JAESVP010000007">
    <property type="protein sequence ID" value="MBL4929323.1"/>
    <property type="molecule type" value="Genomic_DNA"/>
</dbReference>
<comment type="caution">
    <text evidence="1">The sequence shown here is derived from an EMBL/GenBank/DDBJ whole genome shotgun (WGS) entry which is preliminary data.</text>
</comment>
<organism evidence="1 2">
    <name type="scientific">Fuscibacter oryzae</name>
    <dbReference type="NCBI Taxonomy" id="2803939"/>
    <lineage>
        <taxon>Bacteria</taxon>
        <taxon>Pseudomonadati</taxon>
        <taxon>Pseudomonadota</taxon>
        <taxon>Alphaproteobacteria</taxon>
        <taxon>Rhodobacterales</taxon>
        <taxon>Paracoccaceae</taxon>
        <taxon>Fuscibacter</taxon>
    </lineage>
</organism>
<reference evidence="1" key="1">
    <citation type="submission" date="2021-01" db="EMBL/GenBank/DDBJ databases">
        <title>Genome seq and assembly of Tabrizicola sp. KVB23.</title>
        <authorList>
            <person name="Chhetri G."/>
        </authorList>
    </citation>
    <scope>NUCLEOTIDE SEQUENCE</scope>
    <source>
        <strain evidence="1">KVB23</strain>
    </source>
</reference>
<proteinExistence type="predicted"/>
<evidence type="ECO:0000313" key="2">
    <source>
        <dbReference type="Proteomes" id="UP000619033"/>
    </source>
</evidence>
<gene>
    <name evidence="1" type="ORF">JI744_14545</name>
</gene>
<protein>
    <submittedName>
        <fullName evidence="1">Uncharacterized protein</fullName>
    </submittedName>
</protein>
<dbReference type="RefSeq" id="WP_202661859.1">
    <property type="nucleotide sequence ID" value="NZ_JAESVP010000007.1"/>
</dbReference>
<accession>A0A8J7MSK1</accession>
<name>A0A8J7MSK1_9RHOB</name>